<dbReference type="EMBL" id="DXBP01000063">
    <property type="protein sequence ID" value="HIZ42956.1"/>
    <property type="molecule type" value="Genomic_DNA"/>
</dbReference>
<reference evidence="2" key="2">
    <citation type="submission" date="2021-04" db="EMBL/GenBank/DDBJ databases">
        <authorList>
            <person name="Gilroy R."/>
        </authorList>
    </citation>
    <scope>NUCLEOTIDE SEQUENCE</scope>
    <source>
        <strain evidence="2">ChiSxjej1B13-11774</strain>
    </source>
</reference>
<dbReference type="InterPro" id="IPR036388">
    <property type="entry name" value="WH-like_DNA-bd_sf"/>
</dbReference>
<dbReference type="InterPro" id="IPR052509">
    <property type="entry name" value="Metal_resp_DNA-bind_regulator"/>
</dbReference>
<name>A0A9D2ETJ4_9FIRM</name>
<dbReference type="PANTHER" id="PTHR33169">
    <property type="entry name" value="PADR-FAMILY TRANSCRIPTIONAL REGULATOR"/>
    <property type="match status" value="1"/>
</dbReference>
<dbReference type="Pfam" id="PF03551">
    <property type="entry name" value="PadR"/>
    <property type="match status" value="1"/>
</dbReference>
<evidence type="ECO:0000259" key="1">
    <source>
        <dbReference type="Pfam" id="PF03551"/>
    </source>
</evidence>
<dbReference type="PANTHER" id="PTHR33169:SF14">
    <property type="entry name" value="TRANSCRIPTIONAL REGULATOR RV3488"/>
    <property type="match status" value="1"/>
</dbReference>
<dbReference type="AlphaFoldDB" id="A0A9D2ETJ4"/>
<sequence>MFDRAQLRKGTLEGCILKIIDREPTYGYAIATTLRESGFADLTEGTLYPLLLRLERKGLIRAEYRAGQGGPSRKYYTLTPDGQQYLEEFMTAWRETAAGIDAILRG</sequence>
<reference evidence="2" key="1">
    <citation type="journal article" date="2021" name="PeerJ">
        <title>Extensive microbial diversity within the chicken gut microbiome revealed by metagenomics and culture.</title>
        <authorList>
            <person name="Gilroy R."/>
            <person name="Ravi A."/>
            <person name="Getino M."/>
            <person name="Pursley I."/>
            <person name="Horton D.L."/>
            <person name="Alikhan N.F."/>
            <person name="Baker D."/>
            <person name="Gharbi K."/>
            <person name="Hall N."/>
            <person name="Watson M."/>
            <person name="Adriaenssens E.M."/>
            <person name="Foster-Nyarko E."/>
            <person name="Jarju S."/>
            <person name="Secka A."/>
            <person name="Antonio M."/>
            <person name="Oren A."/>
            <person name="Chaudhuri R.R."/>
            <person name="La Ragione R."/>
            <person name="Hildebrand F."/>
            <person name="Pallen M.J."/>
        </authorList>
    </citation>
    <scope>NUCLEOTIDE SEQUENCE</scope>
    <source>
        <strain evidence="2">ChiSxjej1B13-11774</strain>
    </source>
</reference>
<evidence type="ECO:0000313" key="2">
    <source>
        <dbReference type="EMBL" id="HIZ42956.1"/>
    </source>
</evidence>
<feature type="domain" description="Transcription regulator PadR N-terminal" evidence="1">
    <location>
        <begin position="16"/>
        <end position="88"/>
    </location>
</feature>
<evidence type="ECO:0000313" key="3">
    <source>
        <dbReference type="Proteomes" id="UP000824048"/>
    </source>
</evidence>
<gene>
    <name evidence="2" type="ORF">H9811_10415</name>
</gene>
<organism evidence="2 3">
    <name type="scientific">Candidatus Gemmiger excrementigallinarum</name>
    <dbReference type="NCBI Taxonomy" id="2838609"/>
    <lineage>
        <taxon>Bacteria</taxon>
        <taxon>Bacillati</taxon>
        <taxon>Bacillota</taxon>
        <taxon>Clostridia</taxon>
        <taxon>Eubacteriales</taxon>
        <taxon>Gemmiger</taxon>
    </lineage>
</organism>
<dbReference type="InterPro" id="IPR036390">
    <property type="entry name" value="WH_DNA-bd_sf"/>
</dbReference>
<dbReference type="Proteomes" id="UP000824048">
    <property type="component" value="Unassembled WGS sequence"/>
</dbReference>
<dbReference type="Gene3D" id="1.10.10.10">
    <property type="entry name" value="Winged helix-like DNA-binding domain superfamily/Winged helix DNA-binding domain"/>
    <property type="match status" value="1"/>
</dbReference>
<proteinExistence type="predicted"/>
<dbReference type="InterPro" id="IPR005149">
    <property type="entry name" value="Tscrpt_reg_PadR_N"/>
</dbReference>
<dbReference type="SUPFAM" id="SSF46785">
    <property type="entry name" value="Winged helix' DNA-binding domain"/>
    <property type="match status" value="1"/>
</dbReference>
<comment type="caution">
    <text evidence="2">The sequence shown here is derived from an EMBL/GenBank/DDBJ whole genome shotgun (WGS) entry which is preliminary data.</text>
</comment>
<accession>A0A9D2ETJ4</accession>
<protein>
    <submittedName>
        <fullName evidence="2">PadR family transcriptional regulator</fullName>
    </submittedName>
</protein>